<reference evidence="12" key="1">
    <citation type="submission" date="2019-06" db="EMBL/GenBank/DDBJ databases">
        <authorList>
            <person name="Zheng W."/>
        </authorList>
    </citation>
    <scope>NUCLEOTIDE SEQUENCE</scope>
    <source>
        <strain evidence="12">QDHG01</strain>
    </source>
</reference>
<proteinExistence type="inferred from homology"/>
<dbReference type="PANTHER" id="PTHR19957:SF83">
    <property type="entry name" value="SYNTAXIN-16"/>
    <property type="match status" value="1"/>
</dbReference>
<dbReference type="GO" id="GO:0006906">
    <property type="term" value="P:vesicle fusion"/>
    <property type="evidence" value="ECO:0007669"/>
    <property type="project" value="TreeGrafter"/>
</dbReference>
<dbReference type="Gene3D" id="1.20.5.110">
    <property type="match status" value="1"/>
</dbReference>
<evidence type="ECO:0000256" key="2">
    <source>
        <dbReference type="ARBA" id="ARBA00009063"/>
    </source>
</evidence>
<keyword evidence="13" id="KW-1185">Reference proteome</keyword>
<evidence type="ECO:0000313" key="13">
    <source>
        <dbReference type="Proteomes" id="UP000785679"/>
    </source>
</evidence>
<protein>
    <recommendedName>
        <fullName evidence="11">t-SNARE coiled-coil homology domain-containing protein</fullName>
    </recommendedName>
</protein>
<comment type="caution">
    <text evidence="12">The sequence shown here is derived from an EMBL/GenBank/DDBJ whole genome shotgun (WGS) entry which is preliminary data.</text>
</comment>
<gene>
    <name evidence="12" type="ORF">FGO68_gene1290</name>
</gene>
<keyword evidence="8" id="KW-0175">Coiled coil</keyword>
<evidence type="ECO:0000256" key="9">
    <source>
        <dbReference type="ARBA" id="ARBA00023136"/>
    </source>
</evidence>
<keyword evidence="4 10" id="KW-0812">Transmembrane</keyword>
<keyword evidence="3" id="KW-0813">Transport</keyword>
<dbReference type="SMART" id="SM00397">
    <property type="entry name" value="t_SNARE"/>
    <property type="match status" value="1"/>
</dbReference>
<evidence type="ECO:0000256" key="7">
    <source>
        <dbReference type="ARBA" id="ARBA00023034"/>
    </source>
</evidence>
<dbReference type="Pfam" id="PF05739">
    <property type="entry name" value="SNARE"/>
    <property type="match status" value="1"/>
</dbReference>
<dbReference type="InterPro" id="IPR000727">
    <property type="entry name" value="T_SNARE_dom"/>
</dbReference>
<dbReference type="Proteomes" id="UP000785679">
    <property type="component" value="Unassembled WGS sequence"/>
</dbReference>
<dbReference type="AlphaFoldDB" id="A0A8J8NBE0"/>
<organism evidence="12 13">
    <name type="scientific">Halteria grandinella</name>
    <dbReference type="NCBI Taxonomy" id="5974"/>
    <lineage>
        <taxon>Eukaryota</taxon>
        <taxon>Sar</taxon>
        <taxon>Alveolata</taxon>
        <taxon>Ciliophora</taxon>
        <taxon>Intramacronucleata</taxon>
        <taxon>Spirotrichea</taxon>
        <taxon>Stichotrichia</taxon>
        <taxon>Sporadotrichida</taxon>
        <taxon>Halteriidae</taxon>
        <taxon>Halteria</taxon>
    </lineage>
</organism>
<dbReference type="PROSITE" id="PS50192">
    <property type="entry name" value="T_SNARE"/>
    <property type="match status" value="1"/>
</dbReference>
<evidence type="ECO:0000256" key="3">
    <source>
        <dbReference type="ARBA" id="ARBA00022448"/>
    </source>
</evidence>
<dbReference type="GO" id="GO:0000149">
    <property type="term" value="F:SNARE binding"/>
    <property type="evidence" value="ECO:0007669"/>
    <property type="project" value="TreeGrafter"/>
</dbReference>
<evidence type="ECO:0000259" key="11">
    <source>
        <dbReference type="PROSITE" id="PS50192"/>
    </source>
</evidence>
<dbReference type="GO" id="GO:0031201">
    <property type="term" value="C:SNARE complex"/>
    <property type="evidence" value="ECO:0007669"/>
    <property type="project" value="TreeGrafter"/>
</dbReference>
<keyword evidence="6 10" id="KW-1133">Transmembrane helix</keyword>
<evidence type="ECO:0000256" key="1">
    <source>
        <dbReference type="ARBA" id="ARBA00004409"/>
    </source>
</evidence>
<dbReference type="GO" id="GO:0048278">
    <property type="term" value="P:vesicle docking"/>
    <property type="evidence" value="ECO:0007669"/>
    <property type="project" value="TreeGrafter"/>
</dbReference>
<dbReference type="GO" id="GO:0005484">
    <property type="term" value="F:SNAP receptor activity"/>
    <property type="evidence" value="ECO:0007669"/>
    <property type="project" value="InterPro"/>
</dbReference>
<dbReference type="InterPro" id="IPR045242">
    <property type="entry name" value="Syntaxin"/>
</dbReference>
<dbReference type="GO" id="GO:0006886">
    <property type="term" value="P:intracellular protein transport"/>
    <property type="evidence" value="ECO:0007669"/>
    <property type="project" value="InterPro"/>
</dbReference>
<sequence>MLDLQVDEEELQQRHRSKEIKHLVGNINDLAVLFKELSILVVEQGTILDRIDYNIEAAHKDVQQAVVHIENTVKIEKSTRAKSVLVCLLGGIMVCLVLMIFKHT</sequence>
<keyword evidence="5" id="KW-0653">Protein transport</keyword>
<dbReference type="SUPFAM" id="SSF47661">
    <property type="entry name" value="t-snare proteins"/>
    <property type="match status" value="1"/>
</dbReference>
<evidence type="ECO:0000256" key="10">
    <source>
        <dbReference type="SAM" id="Phobius"/>
    </source>
</evidence>
<dbReference type="CDD" id="cd15845">
    <property type="entry name" value="SNARE_syntaxin16"/>
    <property type="match status" value="1"/>
</dbReference>
<comment type="similarity">
    <text evidence="2">Belongs to the syntaxin family.</text>
</comment>
<keyword evidence="9 10" id="KW-0472">Membrane</keyword>
<dbReference type="OrthoDB" id="10251371at2759"/>
<dbReference type="GO" id="GO:0000139">
    <property type="term" value="C:Golgi membrane"/>
    <property type="evidence" value="ECO:0007669"/>
    <property type="project" value="UniProtKB-SubCell"/>
</dbReference>
<evidence type="ECO:0000256" key="6">
    <source>
        <dbReference type="ARBA" id="ARBA00022989"/>
    </source>
</evidence>
<evidence type="ECO:0000256" key="8">
    <source>
        <dbReference type="ARBA" id="ARBA00023054"/>
    </source>
</evidence>
<comment type="subcellular location">
    <subcellularLocation>
        <location evidence="1">Golgi apparatus membrane</location>
        <topology evidence="1">Single-pass type IV membrane protein</topology>
    </subcellularLocation>
</comment>
<evidence type="ECO:0000313" key="12">
    <source>
        <dbReference type="EMBL" id="TNV71754.1"/>
    </source>
</evidence>
<dbReference type="PROSITE" id="PS00914">
    <property type="entry name" value="SYNTAXIN"/>
    <property type="match status" value="1"/>
</dbReference>
<feature type="transmembrane region" description="Helical" evidence="10">
    <location>
        <begin position="84"/>
        <end position="101"/>
    </location>
</feature>
<dbReference type="InterPro" id="IPR006012">
    <property type="entry name" value="Syntaxin/epimorphin_CS"/>
</dbReference>
<keyword evidence="7" id="KW-0333">Golgi apparatus</keyword>
<feature type="domain" description="T-SNARE coiled-coil homology" evidence="11">
    <location>
        <begin position="10"/>
        <end position="72"/>
    </location>
</feature>
<dbReference type="PANTHER" id="PTHR19957">
    <property type="entry name" value="SYNTAXIN"/>
    <property type="match status" value="1"/>
</dbReference>
<accession>A0A8J8NBE0</accession>
<evidence type="ECO:0000256" key="5">
    <source>
        <dbReference type="ARBA" id="ARBA00022927"/>
    </source>
</evidence>
<evidence type="ECO:0000256" key="4">
    <source>
        <dbReference type="ARBA" id="ARBA00022692"/>
    </source>
</evidence>
<name>A0A8J8NBE0_HALGN</name>
<dbReference type="EMBL" id="RRYP01028125">
    <property type="protein sequence ID" value="TNV71754.1"/>
    <property type="molecule type" value="Genomic_DNA"/>
</dbReference>
<dbReference type="InterPro" id="IPR010989">
    <property type="entry name" value="SNARE"/>
</dbReference>